<reference evidence="2" key="1">
    <citation type="thesis" date="2020" institute="ProQuest LLC" country="789 East Eisenhower Parkway, Ann Arbor, MI, USA">
        <title>Comparative Genomics and Chromosome Evolution.</title>
        <authorList>
            <person name="Mudd A.B."/>
        </authorList>
    </citation>
    <scope>NUCLEOTIDE SEQUENCE</scope>
    <source>
        <strain evidence="2">237g6f4</strain>
        <tissue evidence="2">Blood</tissue>
    </source>
</reference>
<protein>
    <submittedName>
        <fullName evidence="2">Uncharacterized protein</fullName>
    </submittedName>
</protein>
<accession>A0AAV7B1N5</accession>
<comment type="caution">
    <text evidence="2">The sequence shown here is derived from an EMBL/GenBank/DDBJ whole genome shotgun (WGS) entry which is preliminary data.</text>
</comment>
<dbReference type="AlphaFoldDB" id="A0AAV7B1N5"/>
<proteinExistence type="predicted"/>
<dbReference type="EMBL" id="WNYA01000006">
    <property type="protein sequence ID" value="KAG8566208.1"/>
    <property type="molecule type" value="Genomic_DNA"/>
</dbReference>
<organism evidence="2 3">
    <name type="scientific">Engystomops pustulosus</name>
    <name type="common">Tungara frog</name>
    <name type="synonym">Physalaemus pustulosus</name>
    <dbReference type="NCBI Taxonomy" id="76066"/>
    <lineage>
        <taxon>Eukaryota</taxon>
        <taxon>Metazoa</taxon>
        <taxon>Chordata</taxon>
        <taxon>Craniata</taxon>
        <taxon>Vertebrata</taxon>
        <taxon>Euteleostomi</taxon>
        <taxon>Amphibia</taxon>
        <taxon>Batrachia</taxon>
        <taxon>Anura</taxon>
        <taxon>Neobatrachia</taxon>
        <taxon>Hyloidea</taxon>
        <taxon>Leptodactylidae</taxon>
        <taxon>Leiuperinae</taxon>
        <taxon>Engystomops</taxon>
    </lineage>
</organism>
<sequence>MEEEIALAKVKVLEQALSQGLDPVCSPPQETDNPVDRTSDYVLKQSSAALPILSTVQVDNAETYKSALPEVPVLSIAPAQTNNLHPVVSSHGQLSQQDGYQLFSGLQHKQRSSELPEAKPQLNPSATSFYPGTSHPFTPSNPYAQGVPRVDTATSSEKADMSEFARYMVSRELINTSLSKFDDRAESYRHGKQPSKLPSPTLT</sequence>
<feature type="compositionally biased region" description="Basic and acidic residues" evidence="1">
    <location>
        <begin position="180"/>
        <end position="189"/>
    </location>
</feature>
<keyword evidence="3" id="KW-1185">Reference proteome</keyword>
<evidence type="ECO:0000313" key="3">
    <source>
        <dbReference type="Proteomes" id="UP000824782"/>
    </source>
</evidence>
<feature type="region of interest" description="Disordered" evidence="1">
    <location>
        <begin position="180"/>
        <end position="203"/>
    </location>
</feature>
<name>A0AAV7B1N5_ENGPU</name>
<feature type="compositionally biased region" description="Polar residues" evidence="1">
    <location>
        <begin position="122"/>
        <end position="143"/>
    </location>
</feature>
<gene>
    <name evidence="2" type="ORF">GDO81_013137</name>
</gene>
<evidence type="ECO:0000313" key="2">
    <source>
        <dbReference type="EMBL" id="KAG8566208.1"/>
    </source>
</evidence>
<feature type="region of interest" description="Disordered" evidence="1">
    <location>
        <begin position="107"/>
        <end position="160"/>
    </location>
</feature>
<dbReference type="Proteomes" id="UP000824782">
    <property type="component" value="Unassembled WGS sequence"/>
</dbReference>
<evidence type="ECO:0000256" key="1">
    <source>
        <dbReference type="SAM" id="MobiDB-lite"/>
    </source>
</evidence>